<keyword evidence="1" id="KW-0521">NADP</keyword>
<dbReference type="InterPro" id="IPR051164">
    <property type="entry name" value="NmrA-like_oxidored"/>
</dbReference>
<dbReference type="Proteomes" id="UP000198280">
    <property type="component" value="Unassembled WGS sequence"/>
</dbReference>
<dbReference type="EMBL" id="FZOF01000032">
    <property type="protein sequence ID" value="SNT51179.1"/>
    <property type="molecule type" value="Genomic_DNA"/>
</dbReference>
<dbReference type="Pfam" id="PF13460">
    <property type="entry name" value="NAD_binding_10"/>
    <property type="match status" value="1"/>
</dbReference>
<dbReference type="InterPro" id="IPR016040">
    <property type="entry name" value="NAD(P)-bd_dom"/>
</dbReference>
<dbReference type="PANTHER" id="PTHR42748">
    <property type="entry name" value="NITROGEN METABOLITE REPRESSION PROTEIN NMRA FAMILY MEMBER"/>
    <property type="match status" value="1"/>
</dbReference>
<dbReference type="Gene3D" id="3.40.50.720">
    <property type="entry name" value="NAD(P)-binding Rossmann-like Domain"/>
    <property type="match status" value="1"/>
</dbReference>
<dbReference type="SUPFAM" id="SSF51735">
    <property type="entry name" value="NAD(P)-binding Rossmann-fold domains"/>
    <property type="match status" value="1"/>
</dbReference>
<dbReference type="RefSeq" id="WP_089228474.1">
    <property type="nucleotide sequence ID" value="NZ_FZOF01000032.1"/>
</dbReference>
<sequence>MRVVVAGATGLVGSRTVVRLRDHGVEVVPLSHPDHSGAATERDLARALRGADIVVDVTDAPSPAEPVSLQFFRTSTTALLAAAERAGVEHHVVLSFVGAERLLSGYFRAKLLLEDQVRRSPVPHSIVRAALSFECVEAMARQDAHQDGEVRVAPALVRPASADDVAAAVAHVAVGLPLFGTLEVAGPEEFGLNELTAELLAATGDARHVVADEHAWFFGAELRRRSLLPAAHAHVARTTFREWLAQR</sequence>
<evidence type="ECO:0000259" key="2">
    <source>
        <dbReference type="Pfam" id="PF13460"/>
    </source>
</evidence>
<dbReference type="OrthoDB" id="9771302at2"/>
<organism evidence="3 4">
    <name type="scientific">Actinacidiphila glaucinigra</name>
    <dbReference type="NCBI Taxonomy" id="235986"/>
    <lineage>
        <taxon>Bacteria</taxon>
        <taxon>Bacillati</taxon>
        <taxon>Actinomycetota</taxon>
        <taxon>Actinomycetes</taxon>
        <taxon>Kitasatosporales</taxon>
        <taxon>Streptomycetaceae</taxon>
        <taxon>Actinacidiphila</taxon>
    </lineage>
</organism>
<keyword evidence="4" id="KW-1185">Reference proteome</keyword>
<evidence type="ECO:0000313" key="3">
    <source>
        <dbReference type="EMBL" id="SNT51179.1"/>
    </source>
</evidence>
<dbReference type="PANTHER" id="PTHR42748:SF3">
    <property type="entry name" value="BLL4366 PROTEIN"/>
    <property type="match status" value="1"/>
</dbReference>
<dbReference type="InterPro" id="IPR036291">
    <property type="entry name" value="NAD(P)-bd_dom_sf"/>
</dbReference>
<feature type="domain" description="NAD(P)-binding" evidence="2">
    <location>
        <begin position="7"/>
        <end position="131"/>
    </location>
</feature>
<evidence type="ECO:0000256" key="1">
    <source>
        <dbReference type="ARBA" id="ARBA00022857"/>
    </source>
</evidence>
<protein>
    <submittedName>
        <fullName evidence="3">Uncharacterized conserved protein YbjT, contains NAD(P)-binding and DUF2867 domains</fullName>
    </submittedName>
</protein>
<reference evidence="3 4" key="1">
    <citation type="submission" date="2017-06" db="EMBL/GenBank/DDBJ databases">
        <authorList>
            <person name="Kim H.J."/>
            <person name="Triplett B.A."/>
        </authorList>
    </citation>
    <scope>NUCLEOTIDE SEQUENCE [LARGE SCALE GENOMIC DNA]</scope>
    <source>
        <strain evidence="3 4">CGMCC 4.1858</strain>
    </source>
</reference>
<evidence type="ECO:0000313" key="4">
    <source>
        <dbReference type="Proteomes" id="UP000198280"/>
    </source>
</evidence>
<name>A0A239NAI8_9ACTN</name>
<proteinExistence type="predicted"/>
<gene>
    <name evidence="3" type="ORF">SAMN05216252_13295</name>
</gene>
<accession>A0A239NAI8</accession>
<dbReference type="AlphaFoldDB" id="A0A239NAI8"/>